<name>A0ACC2SEI8_9FUNG</name>
<dbReference type="EMBL" id="QTSX02005144">
    <property type="protein sequence ID" value="KAJ9060718.1"/>
    <property type="molecule type" value="Genomic_DNA"/>
</dbReference>
<reference evidence="1" key="1">
    <citation type="submission" date="2022-04" db="EMBL/GenBank/DDBJ databases">
        <title>Genome of the entomopathogenic fungus Entomophthora muscae.</title>
        <authorList>
            <person name="Elya C."/>
            <person name="Lovett B.R."/>
            <person name="Lee E."/>
            <person name="Macias A.M."/>
            <person name="Hajek A.E."/>
            <person name="De Bivort B.L."/>
            <person name="Kasson M.T."/>
            <person name="De Fine Licht H.H."/>
            <person name="Stajich J.E."/>
        </authorList>
    </citation>
    <scope>NUCLEOTIDE SEQUENCE</scope>
    <source>
        <strain evidence="1">Berkeley</strain>
    </source>
</reference>
<dbReference type="Proteomes" id="UP001165960">
    <property type="component" value="Unassembled WGS sequence"/>
</dbReference>
<gene>
    <name evidence="1" type="ORF">DSO57_1027932</name>
</gene>
<organism evidence="1 2">
    <name type="scientific">Entomophthora muscae</name>
    <dbReference type="NCBI Taxonomy" id="34485"/>
    <lineage>
        <taxon>Eukaryota</taxon>
        <taxon>Fungi</taxon>
        <taxon>Fungi incertae sedis</taxon>
        <taxon>Zoopagomycota</taxon>
        <taxon>Entomophthoromycotina</taxon>
        <taxon>Entomophthoromycetes</taxon>
        <taxon>Entomophthorales</taxon>
        <taxon>Entomophthoraceae</taxon>
        <taxon>Entomophthora</taxon>
    </lineage>
</organism>
<keyword evidence="2" id="KW-1185">Reference proteome</keyword>
<evidence type="ECO:0000313" key="2">
    <source>
        <dbReference type="Proteomes" id="UP001165960"/>
    </source>
</evidence>
<proteinExistence type="predicted"/>
<comment type="caution">
    <text evidence="1">The sequence shown here is derived from an EMBL/GenBank/DDBJ whole genome shotgun (WGS) entry which is preliminary data.</text>
</comment>
<evidence type="ECO:0000313" key="1">
    <source>
        <dbReference type="EMBL" id="KAJ9060718.1"/>
    </source>
</evidence>
<accession>A0ACC2SEI8</accession>
<protein>
    <submittedName>
        <fullName evidence="1">Uncharacterized protein</fullName>
    </submittedName>
</protein>
<sequence length="196" mass="22242">MLSYIVKLAPILWWALLARPAGRLHVNSQEPPTDWIPDTSLTQQSALTPVLNQNIGIPFSAFNALSAQGFFQAPTTVPQATDKSIMPANIAQRLWSAALEPFSGANNNNATAWIQSAQSKLAQIECLQGFWIAEISIQLTYNSGTWYDKWHEDHTEKDWYIFKQDFLEKFMLKDTTLMIIRQVKNLTQVDMVNKLT</sequence>